<dbReference type="EMBL" id="WIGO01000505">
    <property type="protein sequence ID" value="KAF6810216.1"/>
    <property type="molecule type" value="Genomic_DNA"/>
</dbReference>
<proteinExistence type="predicted"/>
<keyword evidence="3" id="KW-1185">Reference proteome</keyword>
<feature type="compositionally biased region" description="Low complexity" evidence="1">
    <location>
        <begin position="80"/>
        <end position="89"/>
    </location>
</feature>
<name>A0A8H6JCS2_9PEZI</name>
<dbReference type="AlphaFoldDB" id="A0A8H6JCS2"/>
<accession>A0A8H6JCS2</accession>
<feature type="region of interest" description="Disordered" evidence="1">
    <location>
        <begin position="133"/>
        <end position="153"/>
    </location>
</feature>
<sequence>MSFPTESKLEIFAEETNLYKATLETSSLEQSSPPSSWYDAAAALDTWAVEYDEVLTNIPETMYKDNERSGSGDTGKACVDDGSTNNDSDSSYDHDTESENCTQELVSASGIRTYGSRFIGRYRITHPLQKQFRGARLHQEPVLRTKPNSQFPD</sequence>
<protein>
    <submittedName>
        <fullName evidence="2">Uncharacterized protein</fullName>
    </submittedName>
</protein>
<feature type="region of interest" description="Disordered" evidence="1">
    <location>
        <begin position="62"/>
        <end position="104"/>
    </location>
</feature>
<organism evidence="2 3">
    <name type="scientific">Colletotrichum plurivorum</name>
    <dbReference type="NCBI Taxonomy" id="2175906"/>
    <lineage>
        <taxon>Eukaryota</taxon>
        <taxon>Fungi</taxon>
        <taxon>Dikarya</taxon>
        <taxon>Ascomycota</taxon>
        <taxon>Pezizomycotina</taxon>
        <taxon>Sordariomycetes</taxon>
        <taxon>Hypocreomycetidae</taxon>
        <taxon>Glomerellales</taxon>
        <taxon>Glomerellaceae</taxon>
        <taxon>Colletotrichum</taxon>
        <taxon>Colletotrichum orchidearum species complex</taxon>
    </lineage>
</organism>
<dbReference type="Proteomes" id="UP000654918">
    <property type="component" value="Unassembled WGS sequence"/>
</dbReference>
<evidence type="ECO:0000313" key="2">
    <source>
        <dbReference type="EMBL" id="KAF6810216.1"/>
    </source>
</evidence>
<reference evidence="2" key="1">
    <citation type="journal article" date="2020" name="Phytopathology">
        <title>Genome Sequence Resources of Colletotrichum truncatum, C. plurivorum, C. musicola, and C. sojae: Four Species Pathogenic to Soybean (Glycine max).</title>
        <authorList>
            <person name="Rogerio F."/>
            <person name="Boufleur T.R."/>
            <person name="Ciampi-Guillardi M."/>
            <person name="Sukno S.A."/>
            <person name="Thon M.R."/>
            <person name="Massola Junior N.S."/>
            <person name="Baroncelli R."/>
        </authorList>
    </citation>
    <scope>NUCLEOTIDE SEQUENCE</scope>
    <source>
        <strain evidence="2">LFN00145</strain>
    </source>
</reference>
<evidence type="ECO:0000313" key="3">
    <source>
        <dbReference type="Proteomes" id="UP000654918"/>
    </source>
</evidence>
<evidence type="ECO:0000256" key="1">
    <source>
        <dbReference type="SAM" id="MobiDB-lite"/>
    </source>
</evidence>
<comment type="caution">
    <text evidence="2">The sequence shown here is derived from an EMBL/GenBank/DDBJ whole genome shotgun (WGS) entry which is preliminary data.</text>
</comment>
<gene>
    <name evidence="2" type="ORF">CPLU01_15356</name>
</gene>